<accession>A0A1Q5TLE8</accession>
<protein>
    <submittedName>
        <fullName evidence="2">Uncharacterized protein</fullName>
    </submittedName>
</protein>
<organism evidence="2 3">
    <name type="scientific">Penicillium subrubescens</name>
    <dbReference type="NCBI Taxonomy" id="1316194"/>
    <lineage>
        <taxon>Eukaryota</taxon>
        <taxon>Fungi</taxon>
        <taxon>Dikarya</taxon>
        <taxon>Ascomycota</taxon>
        <taxon>Pezizomycotina</taxon>
        <taxon>Eurotiomycetes</taxon>
        <taxon>Eurotiomycetidae</taxon>
        <taxon>Eurotiales</taxon>
        <taxon>Aspergillaceae</taxon>
        <taxon>Penicillium</taxon>
    </lineage>
</organism>
<evidence type="ECO:0000313" key="3">
    <source>
        <dbReference type="Proteomes" id="UP000186955"/>
    </source>
</evidence>
<feature type="region of interest" description="Disordered" evidence="1">
    <location>
        <begin position="49"/>
        <end position="73"/>
    </location>
</feature>
<dbReference type="AlphaFoldDB" id="A0A1Q5TLE8"/>
<name>A0A1Q5TLE8_9EURO</name>
<dbReference type="EMBL" id="MNBE01000642">
    <property type="protein sequence ID" value="OKP01056.1"/>
    <property type="molecule type" value="Genomic_DNA"/>
</dbReference>
<comment type="caution">
    <text evidence="2">The sequence shown here is derived from an EMBL/GenBank/DDBJ whole genome shotgun (WGS) entry which is preliminary data.</text>
</comment>
<evidence type="ECO:0000313" key="2">
    <source>
        <dbReference type="EMBL" id="OKP01056.1"/>
    </source>
</evidence>
<reference evidence="2 3" key="1">
    <citation type="submission" date="2016-10" db="EMBL/GenBank/DDBJ databases">
        <title>Genome sequence of the ascomycete fungus Penicillium subrubescens.</title>
        <authorList>
            <person name="De Vries R.P."/>
            <person name="Peng M."/>
            <person name="Dilokpimol A."/>
            <person name="Hilden K."/>
            <person name="Makela M.R."/>
            <person name="Grigoriev I."/>
            <person name="Riley R."/>
            <person name="Granchi Z."/>
        </authorList>
    </citation>
    <scope>NUCLEOTIDE SEQUENCE [LARGE SCALE GENOMIC DNA]</scope>
    <source>
        <strain evidence="2 3">CBS 132785</strain>
    </source>
</reference>
<sequence length="73" mass="7930">MSSAMLNAVPSFKEQENKGNLTGSVSFRRCLSEGFVVCRSILGGWHVDESPDSATNRDSHARGAYRADQLGKV</sequence>
<dbReference type="Proteomes" id="UP000186955">
    <property type="component" value="Unassembled WGS sequence"/>
</dbReference>
<keyword evidence="3" id="KW-1185">Reference proteome</keyword>
<proteinExistence type="predicted"/>
<gene>
    <name evidence="2" type="ORF">PENSUB_7637</name>
</gene>
<evidence type="ECO:0000256" key="1">
    <source>
        <dbReference type="SAM" id="MobiDB-lite"/>
    </source>
</evidence>